<accession>A0A0R1EKV3</accession>
<dbReference type="Pfam" id="PF00534">
    <property type="entry name" value="Glycos_transf_1"/>
    <property type="match status" value="1"/>
</dbReference>
<protein>
    <submittedName>
        <fullName evidence="4">Glycosyltransferase</fullName>
    </submittedName>
</protein>
<organism evidence="4 5">
    <name type="scientific">Lacticaseibacillus zeae DSM 20178 = KCTC 3804</name>
    <dbReference type="NCBI Taxonomy" id="1423816"/>
    <lineage>
        <taxon>Bacteria</taxon>
        <taxon>Bacillati</taxon>
        <taxon>Bacillota</taxon>
        <taxon>Bacilli</taxon>
        <taxon>Lactobacillales</taxon>
        <taxon>Lactobacillaceae</taxon>
        <taxon>Lacticaseibacillus</taxon>
    </lineage>
</organism>
<evidence type="ECO:0000313" key="4">
    <source>
        <dbReference type="EMBL" id="KRK10091.1"/>
    </source>
</evidence>
<dbReference type="eggNOG" id="COG0438">
    <property type="taxonomic scope" value="Bacteria"/>
</dbReference>
<dbReference type="Gene3D" id="3.40.50.2000">
    <property type="entry name" value="Glycogen Phosphorylase B"/>
    <property type="match status" value="3"/>
</dbReference>
<dbReference type="Proteomes" id="UP000051984">
    <property type="component" value="Unassembled WGS sequence"/>
</dbReference>
<evidence type="ECO:0000259" key="3">
    <source>
        <dbReference type="Pfam" id="PF00534"/>
    </source>
</evidence>
<reference evidence="4 5" key="1">
    <citation type="journal article" date="2015" name="Genome Announc.">
        <title>Expanding the biotechnology potential of lactobacilli through comparative genomics of 213 strains and associated genera.</title>
        <authorList>
            <person name="Sun Z."/>
            <person name="Harris H.M."/>
            <person name="McCann A."/>
            <person name="Guo C."/>
            <person name="Argimon S."/>
            <person name="Zhang W."/>
            <person name="Yang X."/>
            <person name="Jeffery I.B."/>
            <person name="Cooney J.C."/>
            <person name="Kagawa T.F."/>
            <person name="Liu W."/>
            <person name="Song Y."/>
            <person name="Salvetti E."/>
            <person name="Wrobel A."/>
            <person name="Rasinkangas P."/>
            <person name="Parkhill J."/>
            <person name="Rea M.C."/>
            <person name="O'Sullivan O."/>
            <person name="Ritari J."/>
            <person name="Douillard F.P."/>
            <person name="Paul Ross R."/>
            <person name="Yang R."/>
            <person name="Briner A.E."/>
            <person name="Felis G.E."/>
            <person name="de Vos W.M."/>
            <person name="Barrangou R."/>
            <person name="Klaenhammer T.R."/>
            <person name="Caufield P.W."/>
            <person name="Cui Y."/>
            <person name="Zhang H."/>
            <person name="O'Toole P.W."/>
        </authorList>
    </citation>
    <scope>NUCLEOTIDE SEQUENCE [LARGE SCALE GENOMIC DNA]</scope>
    <source>
        <strain evidence="4 5">DSM 20178</strain>
    </source>
</reference>
<dbReference type="EMBL" id="AZCT01000025">
    <property type="protein sequence ID" value="KRK10091.1"/>
    <property type="molecule type" value="Genomic_DNA"/>
</dbReference>
<dbReference type="PANTHER" id="PTHR12526:SF629">
    <property type="entry name" value="TEICHURONIC ACID BIOSYNTHESIS GLYCOSYLTRANSFERASE TUAH-RELATED"/>
    <property type="match status" value="1"/>
</dbReference>
<keyword evidence="1" id="KW-0328">Glycosyltransferase</keyword>
<proteinExistence type="predicted"/>
<evidence type="ECO:0000313" key="5">
    <source>
        <dbReference type="Proteomes" id="UP000051984"/>
    </source>
</evidence>
<gene>
    <name evidence="4" type="ORF">FD51_GL001910</name>
</gene>
<sequence>MIFFMNRAMGIGNSGVEHAEFYRAKLFDRLGIDYRFVMLDVVRELREAMAKWQIKNRKMINIWEYFTFGDDYLRHGIEDLITPKDHTLIDGTNTYRIQEYITSGGLRIVNHLVKYPDKHKKSNVLLVSTGRTEIFNQRTGEKRVMFSYVDDQHRGMLMKDIHLYNQNGQHLFFANEVLMIRYFMNKLNDFFGRNSTFIIDRGEGVEMAIDYHRPVGSHIVNIVHADHLSDRDDPENPLWNNHYEYLLTRLNRVDSVVVATKLQREDLIRDFPQYAKKFVAIPVGGVRDQKTAPVKTALGDPIRLITASRLASEKHIDLIIRAVAALNKDGVHYTLDIYGGGGEEMKLNQLIDKLHAGDYVKMKGQTNQLDKLYPKYDAFVSASFSEGFGLTYIEALNAGLPVVTYKARFGAMELIKDNVNGFLQDFKRDDTQYNVDQMVTGLKRLKAADYQKLCGQTFNSVADFQDHRIAGEWRKMLDEL</sequence>
<dbReference type="SUPFAM" id="SSF53756">
    <property type="entry name" value="UDP-Glycosyltransferase/glycogen phosphorylase"/>
    <property type="match status" value="1"/>
</dbReference>
<name>A0A0R1EKV3_LACZE</name>
<dbReference type="GO" id="GO:0016757">
    <property type="term" value="F:glycosyltransferase activity"/>
    <property type="evidence" value="ECO:0007669"/>
    <property type="project" value="UniProtKB-KW"/>
</dbReference>
<dbReference type="PANTHER" id="PTHR12526">
    <property type="entry name" value="GLYCOSYLTRANSFERASE"/>
    <property type="match status" value="1"/>
</dbReference>
<dbReference type="RefSeq" id="WP_010489049.1">
    <property type="nucleotide sequence ID" value="NZ_AZCT01000025.1"/>
</dbReference>
<evidence type="ECO:0000256" key="1">
    <source>
        <dbReference type="ARBA" id="ARBA00022676"/>
    </source>
</evidence>
<dbReference type="PATRIC" id="fig|1423816.3.peg.1984"/>
<feature type="domain" description="Glycosyl transferase family 1" evidence="3">
    <location>
        <begin position="296"/>
        <end position="430"/>
    </location>
</feature>
<comment type="caution">
    <text evidence="4">The sequence shown here is derived from an EMBL/GenBank/DDBJ whole genome shotgun (WGS) entry which is preliminary data.</text>
</comment>
<evidence type="ECO:0000256" key="2">
    <source>
        <dbReference type="ARBA" id="ARBA00022679"/>
    </source>
</evidence>
<dbReference type="InterPro" id="IPR001296">
    <property type="entry name" value="Glyco_trans_1"/>
</dbReference>
<dbReference type="AlphaFoldDB" id="A0A0R1EKV3"/>
<keyword evidence="2 4" id="KW-0808">Transferase</keyword>